<keyword evidence="3" id="KW-1185">Reference proteome</keyword>
<evidence type="ECO:0008006" key="4">
    <source>
        <dbReference type="Google" id="ProtNLM"/>
    </source>
</evidence>
<name>A0ABS4QIK9_9NOCA</name>
<evidence type="ECO:0000256" key="1">
    <source>
        <dbReference type="SAM" id="SignalP"/>
    </source>
</evidence>
<dbReference type="EMBL" id="JAGGMR010000001">
    <property type="protein sequence ID" value="MBP2191552.1"/>
    <property type="molecule type" value="Genomic_DNA"/>
</dbReference>
<evidence type="ECO:0000313" key="2">
    <source>
        <dbReference type="EMBL" id="MBP2191552.1"/>
    </source>
</evidence>
<organism evidence="2 3">
    <name type="scientific">Nocardia goodfellowii</name>
    <dbReference type="NCBI Taxonomy" id="882446"/>
    <lineage>
        <taxon>Bacteria</taxon>
        <taxon>Bacillati</taxon>
        <taxon>Actinomycetota</taxon>
        <taxon>Actinomycetes</taxon>
        <taxon>Mycobacteriales</taxon>
        <taxon>Nocardiaceae</taxon>
        <taxon>Nocardia</taxon>
    </lineage>
</organism>
<dbReference type="InterPro" id="IPR046198">
    <property type="entry name" value="DUF6230"/>
</dbReference>
<dbReference type="Pfam" id="PF19741">
    <property type="entry name" value="DUF6230"/>
    <property type="match status" value="1"/>
</dbReference>
<feature type="signal peptide" evidence="1">
    <location>
        <begin position="1"/>
        <end position="25"/>
    </location>
</feature>
<evidence type="ECO:0000313" key="3">
    <source>
        <dbReference type="Proteomes" id="UP001519325"/>
    </source>
</evidence>
<gene>
    <name evidence="2" type="ORF">BJ987_004453</name>
</gene>
<sequence>MFGAACAALCLMIAGVLRGALPVWADFRGQQAIKISISQITGYGHGSFPEFFQTADGRSHPVLVAALDEVEIQGLCASSKVDVPFGSIVARVTSDTPVHIQALEMAIEEITITDFASHTLGLNSGAFTADGVPREVWQGRLPIDGRNLHLSVNAKVRWVDVKGVKGAGIHVSTGLTVQECF</sequence>
<protein>
    <recommendedName>
        <fullName evidence="4">Cholesterol esterase</fullName>
    </recommendedName>
</protein>
<accession>A0ABS4QIK9</accession>
<comment type="caution">
    <text evidence="2">The sequence shown here is derived from an EMBL/GenBank/DDBJ whole genome shotgun (WGS) entry which is preliminary data.</text>
</comment>
<dbReference type="Proteomes" id="UP001519325">
    <property type="component" value="Unassembled WGS sequence"/>
</dbReference>
<dbReference type="RefSeq" id="WP_209893328.1">
    <property type="nucleotide sequence ID" value="NZ_JAGGMR010000001.1"/>
</dbReference>
<proteinExistence type="predicted"/>
<feature type="chain" id="PRO_5045205901" description="Cholesterol esterase" evidence="1">
    <location>
        <begin position="26"/>
        <end position="181"/>
    </location>
</feature>
<keyword evidence="1" id="KW-0732">Signal</keyword>
<reference evidence="2 3" key="1">
    <citation type="submission" date="2021-03" db="EMBL/GenBank/DDBJ databases">
        <title>Sequencing the genomes of 1000 actinobacteria strains.</title>
        <authorList>
            <person name="Klenk H.-P."/>
        </authorList>
    </citation>
    <scope>NUCLEOTIDE SEQUENCE [LARGE SCALE GENOMIC DNA]</scope>
    <source>
        <strain evidence="2 3">DSM 45516</strain>
    </source>
</reference>